<reference evidence="1 2" key="1">
    <citation type="journal article" date="2023" name="Plants (Basel)">
        <title>Bridging the Gap: Combining Genomics and Transcriptomics Approaches to Understand Stylosanthes scabra, an Orphan Legume from the Brazilian Caatinga.</title>
        <authorList>
            <person name="Ferreira-Neto J.R.C."/>
            <person name="da Silva M.D."/>
            <person name="Binneck E."/>
            <person name="de Melo N.F."/>
            <person name="da Silva R.H."/>
            <person name="de Melo A.L.T.M."/>
            <person name="Pandolfi V."/>
            <person name="Bustamante F.O."/>
            <person name="Brasileiro-Vidal A.C."/>
            <person name="Benko-Iseppon A.M."/>
        </authorList>
    </citation>
    <scope>NUCLEOTIDE SEQUENCE [LARGE SCALE GENOMIC DNA]</scope>
    <source>
        <tissue evidence="1">Leaves</tissue>
    </source>
</reference>
<accession>A0ABU6Y2F6</accession>
<gene>
    <name evidence="1" type="ORF">PIB30_004054</name>
</gene>
<proteinExistence type="predicted"/>
<dbReference type="Proteomes" id="UP001341840">
    <property type="component" value="Unassembled WGS sequence"/>
</dbReference>
<evidence type="ECO:0000313" key="1">
    <source>
        <dbReference type="EMBL" id="MED6203925.1"/>
    </source>
</evidence>
<protein>
    <submittedName>
        <fullName evidence="1">Uncharacterized protein</fullName>
    </submittedName>
</protein>
<keyword evidence="2" id="KW-1185">Reference proteome</keyword>
<organism evidence="1 2">
    <name type="scientific">Stylosanthes scabra</name>
    <dbReference type="NCBI Taxonomy" id="79078"/>
    <lineage>
        <taxon>Eukaryota</taxon>
        <taxon>Viridiplantae</taxon>
        <taxon>Streptophyta</taxon>
        <taxon>Embryophyta</taxon>
        <taxon>Tracheophyta</taxon>
        <taxon>Spermatophyta</taxon>
        <taxon>Magnoliopsida</taxon>
        <taxon>eudicotyledons</taxon>
        <taxon>Gunneridae</taxon>
        <taxon>Pentapetalae</taxon>
        <taxon>rosids</taxon>
        <taxon>fabids</taxon>
        <taxon>Fabales</taxon>
        <taxon>Fabaceae</taxon>
        <taxon>Papilionoideae</taxon>
        <taxon>50 kb inversion clade</taxon>
        <taxon>dalbergioids sensu lato</taxon>
        <taxon>Dalbergieae</taxon>
        <taxon>Pterocarpus clade</taxon>
        <taxon>Stylosanthes</taxon>
    </lineage>
</organism>
<comment type="caution">
    <text evidence="1">The sequence shown here is derived from an EMBL/GenBank/DDBJ whole genome shotgun (WGS) entry which is preliminary data.</text>
</comment>
<name>A0ABU6Y2F6_9FABA</name>
<sequence length="214" mass="23859">MRLHGAGIPTLSNVPHQHLYFCPPFRPIFIMANPPRTDKISIPTSGPHSSLLRRSRASTFKSPHFAFECHVPRCCRSCSGHLQSQKDHSLLALFSHHCCHSRKDHFLERLIIVNWKPRLKFTASTTWSTTTMSEPKQIVESPSLQQPRSDFSSQFHLINGSAPLLCSVLVLCLPPSLRSCPLPCALISASPPPVLPPSQSLLLSILVAPPFHPW</sequence>
<dbReference type="EMBL" id="JASCZI010241663">
    <property type="protein sequence ID" value="MED6203925.1"/>
    <property type="molecule type" value="Genomic_DNA"/>
</dbReference>
<evidence type="ECO:0000313" key="2">
    <source>
        <dbReference type="Proteomes" id="UP001341840"/>
    </source>
</evidence>